<gene>
    <name evidence="15" type="primary">pabC</name>
    <name evidence="15" type="ORF">CF386_00440</name>
</gene>
<dbReference type="Gene3D" id="3.20.10.10">
    <property type="entry name" value="D-amino Acid Aminotransferase, subunit A, domain 2"/>
    <property type="match status" value="1"/>
</dbReference>
<keyword evidence="5" id="KW-0289">Folate biosynthesis</keyword>
<evidence type="ECO:0000256" key="10">
    <source>
        <dbReference type="ARBA" id="ARBA00054027"/>
    </source>
</evidence>
<dbReference type="InterPro" id="IPR050571">
    <property type="entry name" value="Class-IV_PLP-Dep_Aminotrnsfr"/>
</dbReference>
<evidence type="ECO:0000256" key="8">
    <source>
        <dbReference type="ARBA" id="ARBA00035676"/>
    </source>
</evidence>
<keyword evidence="6 15" id="KW-0456">Lyase</keyword>
<comment type="similarity">
    <text evidence="2 13">Belongs to the class-IV pyridoxal-phosphate-dependent aminotransferase family.</text>
</comment>
<reference evidence="15 16" key="1">
    <citation type="journal article" date="2016" name="Int. J. Syst. Evol. Microbiol.">
        <title>Paraphotobacterium marinum gen. nov., sp. nov., a member of the family Vibrionaceae, isolated from surface seawater.</title>
        <authorList>
            <person name="Huang Z."/>
            <person name="Dong C."/>
            <person name="Shao Z."/>
        </authorList>
    </citation>
    <scope>NUCLEOTIDE SEQUENCE [LARGE SCALE GENOMIC DNA]</scope>
    <source>
        <strain evidence="15 16">NSCS20N07D</strain>
    </source>
</reference>
<protein>
    <recommendedName>
        <fullName evidence="11 12">Aminodeoxychorismate lyase</fullName>
        <ecNumber evidence="8 12">4.1.3.38</ecNumber>
    </recommendedName>
</protein>
<dbReference type="Pfam" id="PF01063">
    <property type="entry name" value="Aminotran_4"/>
    <property type="match status" value="1"/>
</dbReference>
<dbReference type="InterPro" id="IPR001544">
    <property type="entry name" value="Aminotrans_IV"/>
</dbReference>
<dbReference type="InterPro" id="IPR017824">
    <property type="entry name" value="Aminodeoxychorismate_lyase_IV"/>
</dbReference>
<dbReference type="KEGG" id="pmai:CF386_00440"/>
<dbReference type="SUPFAM" id="SSF56752">
    <property type="entry name" value="D-aminoacid aminotransferase-like PLP-dependent enzymes"/>
    <property type="match status" value="1"/>
</dbReference>
<dbReference type="InterPro" id="IPR043131">
    <property type="entry name" value="BCAT-like_N"/>
</dbReference>
<keyword evidence="4 14" id="KW-0663">Pyridoxal phosphate</keyword>
<comment type="function">
    <text evidence="10">Involved in the biosynthesis of p-aminobenzoate (PABA), a precursor of tetrahydrofolate. Converts 4-amino-4-deoxychorismate into 4-aminobenzoate (PABA) and pyruvate.</text>
</comment>
<comment type="subunit">
    <text evidence="3">Homodimer.</text>
</comment>
<dbReference type="PANTHER" id="PTHR42743:SF2">
    <property type="entry name" value="AMINODEOXYCHORISMATE LYASE"/>
    <property type="match status" value="1"/>
</dbReference>
<evidence type="ECO:0000313" key="16">
    <source>
        <dbReference type="Proteomes" id="UP000242175"/>
    </source>
</evidence>
<dbReference type="GO" id="GO:0008696">
    <property type="term" value="F:4-amino-4-deoxychorismate lyase activity"/>
    <property type="evidence" value="ECO:0007669"/>
    <property type="project" value="UniProtKB-UniRule"/>
</dbReference>
<dbReference type="RefSeq" id="WP_089072573.1">
    <property type="nucleotide sequence ID" value="NZ_CBCSAM010000001.1"/>
</dbReference>
<dbReference type="GO" id="GO:0030170">
    <property type="term" value="F:pyridoxal phosphate binding"/>
    <property type="evidence" value="ECO:0007669"/>
    <property type="project" value="InterPro"/>
</dbReference>
<keyword evidence="16" id="KW-1185">Reference proteome</keyword>
<dbReference type="OrthoDB" id="9805628at2"/>
<proteinExistence type="inferred from homology"/>
<evidence type="ECO:0000313" key="15">
    <source>
        <dbReference type="EMBL" id="ASK77663.1"/>
    </source>
</evidence>
<dbReference type="AlphaFoldDB" id="A0A220VCG7"/>
<name>A0A220VCG7_9GAMM</name>
<evidence type="ECO:0000256" key="4">
    <source>
        <dbReference type="ARBA" id="ARBA00022898"/>
    </source>
</evidence>
<evidence type="ECO:0000256" key="12">
    <source>
        <dbReference type="NCBIfam" id="TIGR03461"/>
    </source>
</evidence>
<evidence type="ECO:0000256" key="3">
    <source>
        <dbReference type="ARBA" id="ARBA00011738"/>
    </source>
</evidence>
<comment type="pathway">
    <text evidence="7">Cofactor biosynthesis; tetrahydrofolate biosynthesis; 4-aminobenzoate from chorismate: step 2/2.</text>
</comment>
<comment type="cofactor">
    <cofactor evidence="1 14">
        <name>pyridoxal 5'-phosphate</name>
        <dbReference type="ChEBI" id="CHEBI:597326"/>
    </cofactor>
</comment>
<dbReference type="Gene3D" id="3.30.470.10">
    <property type="match status" value="1"/>
</dbReference>
<accession>A0A220VCG7</accession>
<evidence type="ECO:0000256" key="13">
    <source>
        <dbReference type="RuleBase" id="RU004106"/>
    </source>
</evidence>
<dbReference type="GO" id="GO:0005829">
    <property type="term" value="C:cytosol"/>
    <property type="evidence" value="ECO:0007669"/>
    <property type="project" value="TreeGrafter"/>
</dbReference>
<dbReference type="PANTHER" id="PTHR42743">
    <property type="entry name" value="AMINO-ACID AMINOTRANSFERASE"/>
    <property type="match status" value="1"/>
</dbReference>
<dbReference type="InterPro" id="IPR043132">
    <property type="entry name" value="BCAT-like_C"/>
</dbReference>
<dbReference type="Proteomes" id="UP000242175">
    <property type="component" value="Chromosome large"/>
</dbReference>
<organism evidence="15 16">
    <name type="scientific">Paraphotobacterium marinum</name>
    <dbReference type="NCBI Taxonomy" id="1755811"/>
    <lineage>
        <taxon>Bacteria</taxon>
        <taxon>Pseudomonadati</taxon>
        <taxon>Pseudomonadota</taxon>
        <taxon>Gammaproteobacteria</taxon>
        <taxon>Vibrionales</taxon>
        <taxon>Vibrionaceae</taxon>
        <taxon>Paraphotobacterium</taxon>
    </lineage>
</organism>
<evidence type="ECO:0000256" key="6">
    <source>
        <dbReference type="ARBA" id="ARBA00023239"/>
    </source>
</evidence>
<evidence type="ECO:0000256" key="11">
    <source>
        <dbReference type="ARBA" id="ARBA00069174"/>
    </source>
</evidence>
<dbReference type="NCBIfam" id="NF004761">
    <property type="entry name" value="PRK06092.1"/>
    <property type="match status" value="1"/>
</dbReference>
<evidence type="ECO:0000256" key="2">
    <source>
        <dbReference type="ARBA" id="ARBA00009320"/>
    </source>
</evidence>
<dbReference type="EMBL" id="CP022355">
    <property type="protein sequence ID" value="ASK77663.1"/>
    <property type="molecule type" value="Genomic_DNA"/>
</dbReference>
<sequence length="264" mass="30758">MFTQNISINNRGLNFGDGFFTTILVQNNKVCDWSFHCDRIQTASKTLFFPTIKLPDLKSAIDSKLNERKSDSKRVVKIIFTRGNSNQGYSFDKAIEPVIFFNEYPWPEKYIKWQRYGVALQVSRFKLGINPSTSGIKHLNRIEQVLIKKEIDDNHWDDALVLDLNNKVIETSSANIFWFKKNKIYTPSIKNSGVNGIMRKKIINYFSKNKINVFEGYYELNDIFTAEEIFISNSLFGIVSVKKIANQYFHTSQFFKNLRKNILC</sequence>
<evidence type="ECO:0000256" key="14">
    <source>
        <dbReference type="RuleBase" id="RU004516"/>
    </source>
</evidence>
<dbReference type="FunFam" id="3.20.10.10:FF:000002">
    <property type="entry name" value="D-alanine aminotransferase"/>
    <property type="match status" value="1"/>
</dbReference>
<comment type="catalytic activity">
    <reaction evidence="9">
        <text>4-amino-4-deoxychorismate = 4-aminobenzoate + pyruvate + H(+)</text>
        <dbReference type="Rhea" id="RHEA:16201"/>
        <dbReference type="ChEBI" id="CHEBI:15361"/>
        <dbReference type="ChEBI" id="CHEBI:15378"/>
        <dbReference type="ChEBI" id="CHEBI:17836"/>
        <dbReference type="ChEBI" id="CHEBI:58406"/>
        <dbReference type="EC" id="4.1.3.38"/>
    </reaction>
</comment>
<evidence type="ECO:0000256" key="9">
    <source>
        <dbReference type="ARBA" id="ARBA00049529"/>
    </source>
</evidence>
<dbReference type="PROSITE" id="PS00770">
    <property type="entry name" value="AA_TRANSFER_CLASS_4"/>
    <property type="match status" value="1"/>
</dbReference>
<evidence type="ECO:0000256" key="5">
    <source>
        <dbReference type="ARBA" id="ARBA00022909"/>
    </source>
</evidence>
<dbReference type="InterPro" id="IPR036038">
    <property type="entry name" value="Aminotransferase-like"/>
</dbReference>
<dbReference type="NCBIfam" id="TIGR03461">
    <property type="entry name" value="pabC_Proteo"/>
    <property type="match status" value="1"/>
</dbReference>
<dbReference type="GO" id="GO:0008153">
    <property type="term" value="P:4-aminobenzoate biosynthetic process"/>
    <property type="evidence" value="ECO:0007669"/>
    <property type="project" value="UniProtKB-UniRule"/>
</dbReference>
<dbReference type="GO" id="GO:0046656">
    <property type="term" value="P:folic acid biosynthetic process"/>
    <property type="evidence" value="ECO:0007669"/>
    <property type="project" value="UniProtKB-KW"/>
</dbReference>
<dbReference type="EC" id="4.1.3.38" evidence="8 12"/>
<dbReference type="InterPro" id="IPR018300">
    <property type="entry name" value="Aminotrans_IV_CS"/>
</dbReference>
<evidence type="ECO:0000256" key="7">
    <source>
        <dbReference type="ARBA" id="ARBA00035633"/>
    </source>
</evidence>
<evidence type="ECO:0000256" key="1">
    <source>
        <dbReference type="ARBA" id="ARBA00001933"/>
    </source>
</evidence>